<dbReference type="InterPro" id="IPR036719">
    <property type="entry name" value="Neuro-gated_channel_TM_sf"/>
</dbReference>
<dbReference type="InterPro" id="IPR036734">
    <property type="entry name" value="Neur_chan_lig-bd_sf"/>
</dbReference>
<dbReference type="InterPro" id="IPR038050">
    <property type="entry name" value="Neuro_actylchol_rec"/>
</dbReference>
<evidence type="ECO:0000313" key="9">
    <source>
        <dbReference type="Proteomes" id="UP000075880"/>
    </source>
</evidence>
<feature type="transmembrane region" description="Helical" evidence="5">
    <location>
        <begin position="388"/>
        <end position="414"/>
    </location>
</feature>
<dbReference type="CDD" id="cd18989">
    <property type="entry name" value="LGIC_ECD_cation"/>
    <property type="match status" value="1"/>
</dbReference>
<accession>A0AAG5D7K3</accession>
<evidence type="ECO:0000256" key="1">
    <source>
        <dbReference type="ARBA" id="ARBA00004141"/>
    </source>
</evidence>
<evidence type="ECO:0000313" key="8">
    <source>
        <dbReference type="EnsemblMetazoa" id="ENSAATROPP007287"/>
    </source>
</evidence>
<dbReference type="Proteomes" id="UP000075880">
    <property type="component" value="Unassembled WGS sequence"/>
</dbReference>
<keyword evidence="9" id="KW-1185">Reference proteome</keyword>
<keyword evidence="4 5" id="KW-0472">Membrane</keyword>
<feature type="transmembrane region" description="Helical" evidence="5">
    <location>
        <begin position="231"/>
        <end position="249"/>
    </location>
</feature>
<dbReference type="SUPFAM" id="SSF63712">
    <property type="entry name" value="Nicotinic receptor ligand binding domain-like"/>
    <property type="match status" value="1"/>
</dbReference>
<dbReference type="PANTHER" id="PTHR18945">
    <property type="entry name" value="NEUROTRANSMITTER GATED ION CHANNEL"/>
    <property type="match status" value="1"/>
</dbReference>
<feature type="domain" description="Neurotransmitter-gated ion-channel ligand-binding" evidence="7">
    <location>
        <begin position="42"/>
        <end position="188"/>
    </location>
</feature>
<evidence type="ECO:0000256" key="6">
    <source>
        <dbReference type="SAM" id="SignalP"/>
    </source>
</evidence>
<keyword evidence="6" id="KW-0732">Signal</keyword>
<feature type="transmembrane region" description="Helical" evidence="5">
    <location>
        <begin position="298"/>
        <end position="317"/>
    </location>
</feature>
<dbReference type="Pfam" id="PF02931">
    <property type="entry name" value="Neur_chan_LBD"/>
    <property type="match status" value="1"/>
</dbReference>
<dbReference type="AlphaFoldDB" id="A0AAG5D7K3"/>
<dbReference type="InterPro" id="IPR006201">
    <property type="entry name" value="Neur_channel"/>
</dbReference>
<dbReference type="InterPro" id="IPR006202">
    <property type="entry name" value="Neur_chan_lig-bd"/>
</dbReference>
<dbReference type="EnsemblMetazoa" id="ENSAATROPT008115">
    <property type="protein sequence ID" value="ENSAATROPP007287"/>
    <property type="gene ID" value="ENSAATROPG006606"/>
</dbReference>
<keyword evidence="3 5" id="KW-1133">Transmembrane helix</keyword>
<feature type="chain" id="PRO_5042465039" description="Neurotransmitter-gated ion-channel ligand-binding domain-containing protein" evidence="6">
    <location>
        <begin position="29"/>
        <end position="415"/>
    </location>
</feature>
<evidence type="ECO:0000256" key="4">
    <source>
        <dbReference type="ARBA" id="ARBA00023136"/>
    </source>
</evidence>
<dbReference type="Gene3D" id="2.70.170.10">
    <property type="entry name" value="Neurotransmitter-gated ion-channel ligand-binding domain"/>
    <property type="match status" value="1"/>
</dbReference>
<dbReference type="GO" id="GO:0004888">
    <property type="term" value="F:transmembrane signaling receptor activity"/>
    <property type="evidence" value="ECO:0007669"/>
    <property type="project" value="InterPro"/>
</dbReference>
<name>A0AAG5D7K3_ANOAO</name>
<protein>
    <recommendedName>
        <fullName evidence="7">Neurotransmitter-gated ion-channel ligand-binding domain-containing protein</fullName>
    </recommendedName>
</protein>
<dbReference type="GO" id="GO:0016020">
    <property type="term" value="C:membrane"/>
    <property type="evidence" value="ECO:0007669"/>
    <property type="project" value="UniProtKB-SubCell"/>
</dbReference>
<evidence type="ECO:0000259" key="7">
    <source>
        <dbReference type="Pfam" id="PF02931"/>
    </source>
</evidence>
<proteinExistence type="predicted"/>
<evidence type="ECO:0000256" key="5">
    <source>
        <dbReference type="SAM" id="Phobius"/>
    </source>
</evidence>
<reference evidence="8" key="1">
    <citation type="submission" date="2024-04" db="UniProtKB">
        <authorList>
            <consortium name="EnsemblMetazoa"/>
        </authorList>
    </citation>
    <scope>IDENTIFICATION</scope>
    <source>
        <strain evidence="8">EBRO</strain>
    </source>
</reference>
<dbReference type="GO" id="GO:0005230">
    <property type="term" value="F:extracellular ligand-gated monoatomic ion channel activity"/>
    <property type="evidence" value="ECO:0007669"/>
    <property type="project" value="InterPro"/>
</dbReference>
<feature type="signal peptide" evidence="6">
    <location>
        <begin position="1"/>
        <end position="28"/>
    </location>
</feature>
<dbReference type="Gene3D" id="1.20.58.390">
    <property type="entry name" value="Neurotransmitter-gated ion-channel transmembrane domain"/>
    <property type="match status" value="1"/>
</dbReference>
<dbReference type="SUPFAM" id="SSF90112">
    <property type="entry name" value="Neurotransmitter-gated ion-channel transmembrane pore"/>
    <property type="match status" value="1"/>
</dbReference>
<feature type="transmembrane region" description="Helical" evidence="5">
    <location>
        <begin position="261"/>
        <end position="278"/>
    </location>
</feature>
<comment type="subcellular location">
    <subcellularLocation>
        <location evidence="1">Membrane</location>
        <topology evidence="1">Multi-pass membrane protein</topology>
    </subcellularLocation>
</comment>
<sequence length="415" mass="47776">MGKSCSNLWYIYAALLCFLVIALEHVSAQGDAPPKWTPTWTDRLKKDLLKGYDPSIRPSQHYNVTTVETSMTITHVEINEIKSTLSVYGWMKFIWNDTRLAWNPELYENKTNLYLNQSAIWHPTEESNVLVTVASNGEVQHAIALQKESKCSIQWEKWPFDTQHCKMLFSPWIEHEDMEIHVVLMKHQVTQGTLWTLMNLTLVSYHSDDGNASLAQRGTYLHLEMKRNSSVYRSTIIAPALVLILMNLINFWLPPNCSEKLVLNAINVLVACMFLIHFNEYLSYYTTTTPTIVLFYSHSLYLSGICLLMTVALECMLKTGSKSHVPPVIKKLLSHDAIACMIVTNRHRTEPNDQMCDSLEDTSAQESVSYMEEVHSSDQNTSDLYRDWLLFATLLNRVAFIIYVIIFSLMCIFYF</sequence>
<keyword evidence="2 5" id="KW-0812">Transmembrane</keyword>
<evidence type="ECO:0000256" key="3">
    <source>
        <dbReference type="ARBA" id="ARBA00022989"/>
    </source>
</evidence>
<organism evidence="8 9">
    <name type="scientific">Anopheles atroparvus</name>
    <name type="common">European mosquito</name>
    <dbReference type="NCBI Taxonomy" id="41427"/>
    <lineage>
        <taxon>Eukaryota</taxon>
        <taxon>Metazoa</taxon>
        <taxon>Ecdysozoa</taxon>
        <taxon>Arthropoda</taxon>
        <taxon>Hexapoda</taxon>
        <taxon>Insecta</taxon>
        <taxon>Pterygota</taxon>
        <taxon>Neoptera</taxon>
        <taxon>Endopterygota</taxon>
        <taxon>Diptera</taxon>
        <taxon>Nematocera</taxon>
        <taxon>Culicoidea</taxon>
        <taxon>Culicidae</taxon>
        <taxon>Anophelinae</taxon>
        <taxon>Anopheles</taxon>
    </lineage>
</organism>
<evidence type="ECO:0000256" key="2">
    <source>
        <dbReference type="ARBA" id="ARBA00022692"/>
    </source>
</evidence>